<feature type="transmembrane region" description="Helical" evidence="10">
    <location>
        <begin position="277"/>
        <end position="301"/>
    </location>
</feature>
<dbReference type="PANTHER" id="PTHR26452">
    <property type="entry name" value="OLFACTORY RECEPTOR"/>
    <property type="match status" value="1"/>
</dbReference>
<feature type="transmembrane region" description="Helical" evidence="10">
    <location>
        <begin position="488"/>
        <end position="511"/>
    </location>
</feature>
<reference evidence="13" key="1">
    <citation type="submission" date="2025-08" db="UniProtKB">
        <authorList>
            <consortium name="RefSeq"/>
        </authorList>
    </citation>
    <scope>IDENTIFICATION</scope>
    <source>
        <tissue evidence="13">Blood</tissue>
    </source>
</reference>
<dbReference type="Proteomes" id="UP001652627">
    <property type="component" value="Chromosome 24"/>
</dbReference>
<dbReference type="RefSeq" id="XP_067166471.1">
    <property type="nucleotide sequence ID" value="XM_067310370.1"/>
</dbReference>
<evidence type="ECO:0000256" key="1">
    <source>
        <dbReference type="ARBA" id="ARBA00004651"/>
    </source>
</evidence>
<sequence length="565" mass="64483">MASRMSRSIPFAQMQLFVKDLKPSERTDIVVTAIEGMRNCSTYSMVVATHMLKMFMLDTVSLLEDVPQIIRCLYRSLKYVRELAAWVALNRTLCQLDSSNPDEVIVSLRTAVTMWKAMMAKPTAVTDMLRELLSLLEDQLLLKQSSPDRDNTHILPLPRDLDRLEKRAERDLVKFNKWKCEVLHLRRNKSMHKHTLGADQLESSFAEKDLGVLVDKLNMNQPCTLAAKVVNSLLLESRKKKDRSMMLMEKWEWDNGTSPMEFLLLGMGNIPALQRPLFLLSLMIYLMCVVGNILIVVLVVADRHLHTPMYFFLGNLSSLEICYSSTILPRLLASLLTRDRTISVQGCIAQFYFFGSFAAAECYLLAMMSYDQYLAICQPLLYASLMTWKVCFQMAAGSWLMGFLIPTAVTPFLAQLKFYGPEAIDRFFCDLTPLLELACSDTRKVRLVAFIFGFLDVVLPFLFTLASYMCIIAAILRIPSSVGRQKAFSTCSSDLTVVTVFYGTLIIVYMLPRTPRLRQLNKVFSFFYTVLTPLVNPLIYSLRNREVREALRKALRKTLAFTQSS</sequence>
<evidence type="ECO:0000256" key="5">
    <source>
        <dbReference type="ARBA" id="ARBA00022989"/>
    </source>
</evidence>
<dbReference type="CDD" id="cd15911">
    <property type="entry name" value="7tmA_OR11A-like"/>
    <property type="match status" value="1"/>
</dbReference>
<feature type="transmembrane region" description="Helical" evidence="10">
    <location>
        <begin position="307"/>
        <end position="328"/>
    </location>
</feature>
<evidence type="ECO:0000256" key="8">
    <source>
        <dbReference type="ARBA" id="ARBA00023170"/>
    </source>
</evidence>
<evidence type="ECO:0000256" key="6">
    <source>
        <dbReference type="ARBA" id="ARBA00023040"/>
    </source>
</evidence>
<keyword evidence="3 10" id="KW-0812">Transmembrane</keyword>
<dbReference type="PRINTS" id="PR00237">
    <property type="entry name" value="GPCRRHODOPSN"/>
</dbReference>
<dbReference type="Pfam" id="PF21047">
    <property type="entry name" value="HEAT_Maestro"/>
    <property type="match status" value="1"/>
</dbReference>
<feature type="transmembrane region" description="Helical" evidence="10">
    <location>
        <begin position="349"/>
        <end position="367"/>
    </location>
</feature>
<keyword evidence="12" id="KW-1185">Reference proteome</keyword>
<name>A0ABM4FNE3_9AVES</name>
<evidence type="ECO:0000256" key="7">
    <source>
        <dbReference type="ARBA" id="ARBA00023136"/>
    </source>
</evidence>
<keyword evidence="4" id="KW-0552">Olfaction</keyword>
<evidence type="ECO:0000256" key="4">
    <source>
        <dbReference type="ARBA" id="ARBA00022725"/>
    </source>
</evidence>
<keyword evidence="2" id="KW-1003">Cell membrane</keyword>
<organism evidence="12 13">
    <name type="scientific">Apteryx mantelli</name>
    <name type="common">North Island brown kiwi</name>
    <dbReference type="NCBI Taxonomy" id="2696672"/>
    <lineage>
        <taxon>Eukaryota</taxon>
        <taxon>Metazoa</taxon>
        <taxon>Chordata</taxon>
        <taxon>Craniata</taxon>
        <taxon>Vertebrata</taxon>
        <taxon>Euteleostomi</taxon>
        <taxon>Archelosauria</taxon>
        <taxon>Archosauria</taxon>
        <taxon>Dinosauria</taxon>
        <taxon>Saurischia</taxon>
        <taxon>Theropoda</taxon>
        <taxon>Coelurosauria</taxon>
        <taxon>Aves</taxon>
        <taxon>Palaeognathae</taxon>
        <taxon>Apterygiformes</taxon>
        <taxon>Apterygidae</taxon>
        <taxon>Apteryx</taxon>
    </lineage>
</organism>
<proteinExistence type="predicted"/>
<feature type="transmembrane region" description="Helical" evidence="10">
    <location>
        <begin position="447"/>
        <end position="476"/>
    </location>
</feature>
<feature type="transmembrane region" description="Helical" evidence="10">
    <location>
        <begin position="399"/>
        <end position="418"/>
    </location>
</feature>
<keyword evidence="9" id="KW-0807">Transducer</keyword>
<evidence type="ECO:0000256" key="9">
    <source>
        <dbReference type="ARBA" id="ARBA00023224"/>
    </source>
</evidence>
<keyword evidence="4" id="KW-0716">Sensory transduction</keyword>
<accession>A0ABM4FNE3</accession>
<feature type="domain" description="G-protein coupled receptors family 1 profile" evidence="11">
    <location>
        <begin position="291"/>
        <end position="540"/>
    </location>
</feature>
<dbReference type="PRINTS" id="PR00245">
    <property type="entry name" value="OLFACTORYR"/>
</dbReference>
<keyword evidence="8" id="KW-0675">Receptor</keyword>
<evidence type="ECO:0000313" key="13">
    <source>
        <dbReference type="RefSeq" id="XP_067166471.1"/>
    </source>
</evidence>
<dbReference type="Pfam" id="PF13853">
    <property type="entry name" value="7tm_4"/>
    <property type="match status" value="1"/>
</dbReference>
<dbReference type="InterPro" id="IPR000725">
    <property type="entry name" value="Olfact_rcpt"/>
</dbReference>
<gene>
    <name evidence="13" type="primary">LOC136994119</name>
</gene>
<protein>
    <submittedName>
        <fullName evidence="13">Olfactory receptor 5AP2-like</fullName>
    </submittedName>
</protein>
<dbReference type="InterPro" id="IPR048465">
    <property type="entry name" value="Maestro-like_HEAT"/>
</dbReference>
<dbReference type="GeneID" id="136994119"/>
<evidence type="ECO:0000259" key="11">
    <source>
        <dbReference type="PROSITE" id="PS50262"/>
    </source>
</evidence>
<dbReference type="SUPFAM" id="SSF81321">
    <property type="entry name" value="Family A G protein-coupled receptor-like"/>
    <property type="match status" value="1"/>
</dbReference>
<keyword evidence="6" id="KW-0297">G-protein coupled receptor</keyword>
<keyword evidence="5 10" id="KW-1133">Transmembrane helix</keyword>
<evidence type="ECO:0000256" key="10">
    <source>
        <dbReference type="SAM" id="Phobius"/>
    </source>
</evidence>
<dbReference type="Gene3D" id="1.20.1070.10">
    <property type="entry name" value="Rhodopsin 7-helix transmembrane proteins"/>
    <property type="match status" value="1"/>
</dbReference>
<evidence type="ECO:0000313" key="12">
    <source>
        <dbReference type="Proteomes" id="UP001652627"/>
    </source>
</evidence>
<feature type="transmembrane region" description="Helical" evidence="10">
    <location>
        <begin position="523"/>
        <end position="542"/>
    </location>
</feature>
<keyword evidence="7 10" id="KW-0472">Membrane</keyword>
<comment type="subcellular location">
    <subcellularLocation>
        <location evidence="1">Cell membrane</location>
        <topology evidence="1">Multi-pass membrane protein</topology>
    </subcellularLocation>
</comment>
<dbReference type="PROSITE" id="PS50262">
    <property type="entry name" value="G_PROTEIN_RECEP_F1_2"/>
    <property type="match status" value="1"/>
</dbReference>
<dbReference type="InterPro" id="IPR050516">
    <property type="entry name" value="Olfactory_GPCR"/>
</dbReference>
<dbReference type="InterPro" id="IPR000276">
    <property type="entry name" value="GPCR_Rhodpsn"/>
</dbReference>
<evidence type="ECO:0000256" key="2">
    <source>
        <dbReference type="ARBA" id="ARBA00022475"/>
    </source>
</evidence>
<dbReference type="InterPro" id="IPR017452">
    <property type="entry name" value="GPCR_Rhodpsn_7TM"/>
</dbReference>
<evidence type="ECO:0000256" key="3">
    <source>
        <dbReference type="ARBA" id="ARBA00022692"/>
    </source>
</evidence>